<dbReference type="GO" id="GO:0008270">
    <property type="term" value="F:zinc ion binding"/>
    <property type="evidence" value="ECO:0007669"/>
    <property type="project" value="UniProtKB-KW"/>
</dbReference>
<evidence type="ECO:0000313" key="11">
    <source>
        <dbReference type="EMBL" id="KAK7271122.1"/>
    </source>
</evidence>
<organism evidence="11 12">
    <name type="scientific">Clitoria ternatea</name>
    <name type="common">Butterfly pea</name>
    <dbReference type="NCBI Taxonomy" id="43366"/>
    <lineage>
        <taxon>Eukaryota</taxon>
        <taxon>Viridiplantae</taxon>
        <taxon>Streptophyta</taxon>
        <taxon>Embryophyta</taxon>
        <taxon>Tracheophyta</taxon>
        <taxon>Spermatophyta</taxon>
        <taxon>Magnoliopsida</taxon>
        <taxon>eudicotyledons</taxon>
        <taxon>Gunneridae</taxon>
        <taxon>Pentapetalae</taxon>
        <taxon>rosids</taxon>
        <taxon>fabids</taxon>
        <taxon>Fabales</taxon>
        <taxon>Fabaceae</taxon>
        <taxon>Papilionoideae</taxon>
        <taxon>50 kb inversion clade</taxon>
        <taxon>NPAAA clade</taxon>
        <taxon>indigoferoid/millettioid clade</taxon>
        <taxon>Phaseoleae</taxon>
        <taxon>Clitoria</taxon>
    </lineage>
</organism>
<keyword evidence="3" id="KW-0862">Zinc</keyword>
<comment type="caution">
    <text evidence="11">The sequence shown here is derived from an EMBL/GenBank/DDBJ whole genome shotgun (WGS) entry which is preliminary data.</text>
</comment>
<dbReference type="EMBL" id="JAYKXN010000007">
    <property type="protein sequence ID" value="KAK7271122.1"/>
    <property type="molecule type" value="Genomic_DNA"/>
</dbReference>
<accession>A0AAN9F732</accession>
<dbReference type="GO" id="GO:0003677">
    <property type="term" value="F:DNA binding"/>
    <property type="evidence" value="ECO:0007669"/>
    <property type="project" value="UniProtKB-UniRule"/>
</dbReference>
<dbReference type="Proteomes" id="UP001359559">
    <property type="component" value="Unassembled WGS sequence"/>
</dbReference>
<dbReference type="Pfam" id="PF02701">
    <property type="entry name" value="Zn_ribbon_Dof"/>
    <property type="match status" value="1"/>
</dbReference>
<dbReference type="AlphaFoldDB" id="A0AAN9F732"/>
<evidence type="ECO:0000256" key="9">
    <source>
        <dbReference type="SAM" id="MobiDB-lite"/>
    </source>
</evidence>
<reference evidence="11 12" key="1">
    <citation type="submission" date="2024-01" db="EMBL/GenBank/DDBJ databases">
        <title>The genomes of 5 underutilized Papilionoideae crops provide insights into root nodulation and disease resistance.</title>
        <authorList>
            <person name="Yuan L."/>
        </authorList>
    </citation>
    <scope>NUCLEOTIDE SEQUENCE [LARGE SCALE GENOMIC DNA]</scope>
    <source>
        <strain evidence="11">LY-2023</strain>
        <tissue evidence="11">Leaf</tissue>
    </source>
</reference>
<evidence type="ECO:0000256" key="6">
    <source>
        <dbReference type="ARBA" id="ARBA00023163"/>
    </source>
</evidence>
<keyword evidence="1" id="KW-0479">Metal-binding</keyword>
<protein>
    <recommendedName>
        <fullName evidence="10">Dof-type domain-containing protein</fullName>
    </recommendedName>
</protein>
<dbReference type="PROSITE" id="PS50884">
    <property type="entry name" value="ZF_DOF_2"/>
    <property type="match status" value="1"/>
</dbReference>
<evidence type="ECO:0000256" key="3">
    <source>
        <dbReference type="ARBA" id="ARBA00022833"/>
    </source>
</evidence>
<dbReference type="GO" id="GO:0005634">
    <property type="term" value="C:nucleus"/>
    <property type="evidence" value="ECO:0007669"/>
    <property type="project" value="UniProtKB-SubCell"/>
</dbReference>
<evidence type="ECO:0000256" key="4">
    <source>
        <dbReference type="ARBA" id="ARBA00023015"/>
    </source>
</evidence>
<dbReference type="PANTHER" id="PTHR31089:SF47">
    <property type="entry name" value="DOF-TYPE DOMAIN-CONTAINING PROTEIN"/>
    <property type="match status" value="1"/>
</dbReference>
<name>A0AAN9F732_CLITE</name>
<evidence type="ECO:0000313" key="12">
    <source>
        <dbReference type="Proteomes" id="UP001359559"/>
    </source>
</evidence>
<gene>
    <name evidence="11" type="ORF">RJT34_26761</name>
</gene>
<evidence type="ECO:0000259" key="10">
    <source>
        <dbReference type="PROSITE" id="PS50884"/>
    </source>
</evidence>
<dbReference type="PROSITE" id="PS01361">
    <property type="entry name" value="ZF_DOF_1"/>
    <property type="match status" value="1"/>
</dbReference>
<keyword evidence="2 8" id="KW-0863">Zinc-finger</keyword>
<evidence type="ECO:0000256" key="8">
    <source>
        <dbReference type="PROSITE-ProRule" id="PRU00071"/>
    </source>
</evidence>
<feature type="region of interest" description="Disordered" evidence="9">
    <location>
        <begin position="59"/>
        <end position="93"/>
    </location>
</feature>
<evidence type="ECO:0000256" key="2">
    <source>
        <dbReference type="ARBA" id="ARBA00022771"/>
    </source>
</evidence>
<keyword evidence="12" id="KW-1185">Reference proteome</keyword>
<dbReference type="PANTHER" id="PTHR31089">
    <property type="entry name" value="CYCLIC DOF FACTOR 2"/>
    <property type="match status" value="1"/>
</dbReference>
<feature type="compositionally biased region" description="Polar residues" evidence="9">
    <location>
        <begin position="61"/>
        <end position="70"/>
    </location>
</feature>
<evidence type="ECO:0000256" key="7">
    <source>
        <dbReference type="ARBA" id="ARBA00023242"/>
    </source>
</evidence>
<proteinExistence type="predicted"/>
<keyword evidence="4" id="KW-0805">Transcription regulation</keyword>
<evidence type="ECO:0000256" key="1">
    <source>
        <dbReference type="ARBA" id="ARBA00022723"/>
    </source>
</evidence>
<feature type="domain" description="Dof-type" evidence="10">
    <location>
        <begin position="116"/>
        <end position="170"/>
    </location>
</feature>
<keyword evidence="6" id="KW-0804">Transcription</keyword>
<comment type="subcellular location">
    <subcellularLocation>
        <location evidence="8">Nucleus</location>
    </subcellularLocation>
</comment>
<keyword evidence="5 8" id="KW-0238">DNA-binding</keyword>
<dbReference type="InterPro" id="IPR045174">
    <property type="entry name" value="Dof"/>
</dbReference>
<evidence type="ECO:0000256" key="5">
    <source>
        <dbReference type="ARBA" id="ARBA00023125"/>
    </source>
</evidence>
<keyword evidence="7 8" id="KW-0539">Nucleus</keyword>
<dbReference type="InterPro" id="IPR003851">
    <property type="entry name" value="Znf_Dof"/>
</dbReference>
<sequence>MSSEGDMSVKDPVIRLFGRKIPLPECQIPASSQMGCQIQANSVTMGTCRDLKKTEVEKPCTVNSEQAENSSDLREESLHNNLPENEPKVTTKPVEDNMETSNIDQEKIFKKPDKILHCPRCNSLDTKFCYFNNYNVNQPRHFCKNCQRYWTAGGTMRNVPVGAGRRKNKHLASQYQHIIIASDGIPPTMLEAKDSSCHQLVSTLETASVYRSSTDNGTVLKFGPDASPLCESMESMLNLKDQKGGVDANSINGAENGEEEVSLCGSSVTNACPSTNELSENITSKPLQSYPVPPWIFPWNPGWNNVTTTAAVLPSSLHMCSPPSAYHVSMQWCPMPMVAVPNICPPSFPLQFFPGPYWSGPTLWSTGAGTVSIPSNGCLSPSSSTSNSCGSGNGSPTLGKHTRDTVFTDEEKSDLCVLVPKTLRIDDPNEASKSPIWATFGIKPDNHPILEDAICKKVRSKEGQDRVLGMSQILEANPAAISRAHSFQESI</sequence>
<dbReference type="GO" id="GO:0003700">
    <property type="term" value="F:DNA-binding transcription factor activity"/>
    <property type="evidence" value="ECO:0007669"/>
    <property type="project" value="InterPro"/>
</dbReference>